<dbReference type="Proteomes" id="UP000887226">
    <property type="component" value="Unassembled WGS sequence"/>
</dbReference>
<proteinExistence type="predicted"/>
<dbReference type="OrthoDB" id="5399926at2759"/>
<dbReference type="AlphaFoldDB" id="A0A9P7YYX3"/>
<evidence type="ECO:0000313" key="2">
    <source>
        <dbReference type="Proteomes" id="UP000887226"/>
    </source>
</evidence>
<evidence type="ECO:0008006" key="3">
    <source>
        <dbReference type="Google" id="ProtNLM"/>
    </source>
</evidence>
<dbReference type="InterPro" id="IPR038491">
    <property type="entry name" value="Velvet_dom_sf"/>
</dbReference>
<accession>A0A9P7YYX3</accession>
<dbReference type="Gene3D" id="2.60.40.3960">
    <property type="entry name" value="Velvet domain"/>
    <property type="match status" value="1"/>
</dbReference>
<organism evidence="1 2">
    <name type="scientific">Calycina marina</name>
    <dbReference type="NCBI Taxonomy" id="1763456"/>
    <lineage>
        <taxon>Eukaryota</taxon>
        <taxon>Fungi</taxon>
        <taxon>Dikarya</taxon>
        <taxon>Ascomycota</taxon>
        <taxon>Pezizomycotina</taxon>
        <taxon>Leotiomycetes</taxon>
        <taxon>Helotiales</taxon>
        <taxon>Pezizellaceae</taxon>
        <taxon>Calycina</taxon>
    </lineage>
</organism>
<reference evidence="1" key="1">
    <citation type="journal article" date="2021" name="IMA Fungus">
        <title>Genomic characterization of three marine fungi, including Emericellopsis atlantica sp. nov. with signatures of a generalist lifestyle and marine biomass degradation.</title>
        <authorList>
            <person name="Hagestad O.C."/>
            <person name="Hou L."/>
            <person name="Andersen J.H."/>
            <person name="Hansen E.H."/>
            <person name="Altermark B."/>
            <person name="Li C."/>
            <person name="Kuhnert E."/>
            <person name="Cox R.J."/>
            <person name="Crous P.W."/>
            <person name="Spatafora J.W."/>
            <person name="Lail K."/>
            <person name="Amirebrahimi M."/>
            <person name="Lipzen A."/>
            <person name="Pangilinan J."/>
            <person name="Andreopoulos W."/>
            <person name="Hayes R.D."/>
            <person name="Ng V."/>
            <person name="Grigoriev I.V."/>
            <person name="Jackson S.A."/>
            <person name="Sutton T.D.S."/>
            <person name="Dobson A.D.W."/>
            <person name="Rama T."/>
        </authorList>
    </citation>
    <scope>NUCLEOTIDE SEQUENCE</scope>
    <source>
        <strain evidence="1">TRa3180A</strain>
    </source>
</reference>
<name>A0A9P7YYX3_9HELO</name>
<comment type="caution">
    <text evidence="1">The sequence shown here is derived from an EMBL/GenBank/DDBJ whole genome shotgun (WGS) entry which is preliminary data.</text>
</comment>
<dbReference type="EMBL" id="MU254064">
    <property type="protein sequence ID" value="KAG9242528.1"/>
    <property type="molecule type" value="Genomic_DNA"/>
</dbReference>
<protein>
    <recommendedName>
        <fullName evidence="3">Velvet domain-containing protein</fullName>
    </recommendedName>
</protein>
<keyword evidence="2" id="KW-1185">Reference proteome</keyword>
<gene>
    <name evidence="1" type="ORF">BJ878DRAFT_164944</name>
</gene>
<sequence>MRMIDLSVQPPAQTRPGVALFPPVAARLSSRTNLYNDLSQIFAFVSLVYENGEQLDDQLSGNSADCAHPIPGSGRHVSDGRHARDQAYFYFPDLVIHYPGRYRIRVTLMRMEYDYETSEAASVVQDYVDSRSIVVHEGISNYPRPDERERAFLRMLHHDGQYVPNSY</sequence>
<evidence type="ECO:0000313" key="1">
    <source>
        <dbReference type="EMBL" id="KAG9242528.1"/>
    </source>
</evidence>